<dbReference type="GO" id="GO:0007165">
    <property type="term" value="P:signal transduction"/>
    <property type="evidence" value="ECO:0007669"/>
    <property type="project" value="TreeGrafter"/>
</dbReference>
<dbReference type="InterPro" id="IPR041489">
    <property type="entry name" value="PDZ_6"/>
</dbReference>
<dbReference type="InParanoid" id="C7R8E5"/>
<dbReference type="EMBL" id="CP001707">
    <property type="protein sequence ID" value="ACV27710.1"/>
    <property type="molecule type" value="Genomic_DNA"/>
</dbReference>
<dbReference type="SUPFAM" id="SSF52096">
    <property type="entry name" value="ClpP/crotonase"/>
    <property type="match status" value="1"/>
</dbReference>
<keyword evidence="6" id="KW-0732">Signal</keyword>
<dbReference type="Gene3D" id="2.30.42.10">
    <property type="match status" value="1"/>
</dbReference>
<name>C7R8E5_KANKD</name>
<dbReference type="InterPro" id="IPR029045">
    <property type="entry name" value="ClpP/crotonase-like_dom_sf"/>
</dbReference>
<gene>
    <name evidence="8" type="ordered locus">Kkor_2301</name>
</gene>
<evidence type="ECO:0000259" key="7">
    <source>
        <dbReference type="PROSITE" id="PS50106"/>
    </source>
</evidence>
<proteinExistence type="inferred from homology"/>
<dbReference type="PROSITE" id="PS50106">
    <property type="entry name" value="PDZ"/>
    <property type="match status" value="1"/>
</dbReference>
<reference evidence="8 9" key="1">
    <citation type="journal article" date="2009" name="Stand. Genomic Sci.">
        <title>Complete genome sequence of Kangiella koreensis type strain (SW-125).</title>
        <authorList>
            <person name="Han C."/>
            <person name="Sikorski J."/>
            <person name="Lapidus A."/>
            <person name="Nolan M."/>
            <person name="Glavina Del Rio T."/>
            <person name="Tice H."/>
            <person name="Cheng J.F."/>
            <person name="Lucas S."/>
            <person name="Chen F."/>
            <person name="Copeland A."/>
            <person name="Ivanova N."/>
            <person name="Mavromatis K."/>
            <person name="Ovchinnikova G."/>
            <person name="Pati A."/>
            <person name="Bruce D."/>
            <person name="Goodwin L."/>
            <person name="Pitluck S."/>
            <person name="Chen A."/>
            <person name="Palaniappan K."/>
            <person name="Land M."/>
            <person name="Hauser L."/>
            <person name="Chang Y.J."/>
            <person name="Jeffries C.D."/>
            <person name="Chain P."/>
            <person name="Saunders E."/>
            <person name="Brettin T."/>
            <person name="Goker M."/>
            <person name="Tindall B.J."/>
            <person name="Bristow J."/>
            <person name="Eisen J.A."/>
            <person name="Markowitz V."/>
            <person name="Hugenholtz P."/>
            <person name="Kyrpides N.C."/>
            <person name="Klenk H.P."/>
            <person name="Detter J.C."/>
        </authorList>
    </citation>
    <scope>NUCLEOTIDE SEQUENCE [LARGE SCALE GENOMIC DNA]</scope>
    <source>
        <strain evidence="9">DSM 16069 / KCTC 12182 / SW-125</strain>
    </source>
</reference>
<dbReference type="InterPro" id="IPR005151">
    <property type="entry name" value="Tail-specific_protease"/>
</dbReference>
<dbReference type="Gene3D" id="3.30.750.44">
    <property type="match status" value="1"/>
</dbReference>
<dbReference type="Pfam" id="PF17820">
    <property type="entry name" value="PDZ_6"/>
    <property type="match status" value="1"/>
</dbReference>
<evidence type="ECO:0000256" key="6">
    <source>
        <dbReference type="SAM" id="SignalP"/>
    </source>
</evidence>
<evidence type="ECO:0000256" key="4">
    <source>
        <dbReference type="ARBA" id="ARBA00022825"/>
    </source>
</evidence>
<dbReference type="InterPro" id="IPR001478">
    <property type="entry name" value="PDZ"/>
</dbReference>
<dbReference type="InterPro" id="IPR055210">
    <property type="entry name" value="CtpA/B_N"/>
</dbReference>
<evidence type="ECO:0000256" key="2">
    <source>
        <dbReference type="ARBA" id="ARBA00022670"/>
    </source>
</evidence>
<evidence type="ECO:0000256" key="1">
    <source>
        <dbReference type="ARBA" id="ARBA00009179"/>
    </source>
</evidence>
<dbReference type="GO" id="GO:0006508">
    <property type="term" value="P:proteolysis"/>
    <property type="evidence" value="ECO:0007669"/>
    <property type="project" value="UniProtKB-KW"/>
</dbReference>
<feature type="domain" description="PDZ" evidence="7">
    <location>
        <begin position="94"/>
        <end position="162"/>
    </location>
</feature>
<dbReference type="RefSeq" id="WP_015781315.1">
    <property type="nucleotide sequence ID" value="NC_013166.1"/>
</dbReference>
<sequence>MNHMVYCLIFWLATCPLIGAAEHPDEQAPVQQASPQNSIETLPLDELAALADVYAEIKKSYVHELTDKEILDGAIRGMLHNLDPYSSYLNAEEFAQLEESATGDYAGIGIEAIHLPEGIKVMAIIQNSPAEEAGLELNDIITDINGISTKGMSDVEGSELMRGPPGSKVSLNVIKANANKTKNITITRQIIHTTSVRYQLLEQQIGYAHINEFQIRSANDLSKAISAMEKQNKAPLAGFILDLRYNPGGLLDGAIEVSDLFLNGGVIVSTKGRLPEGNESYTATSGDILRGKPMAILINGSSASASEIVAGALQDHHRATIIGTDSYGKAMVQTILPVHGGNAVKLTTALYYTPDGKSIQDSGISPDISVEFQPIEKAQNGPVSTRAGQVLSDYKSDSQVMSAFEHLIQLMHSKPL</sequence>
<dbReference type="Pfam" id="PF03572">
    <property type="entry name" value="Peptidase_S41"/>
    <property type="match status" value="1"/>
</dbReference>
<keyword evidence="3 5" id="KW-0378">Hydrolase</keyword>
<dbReference type="MEROPS" id="S41.004"/>
<accession>C7R8E5</accession>
<dbReference type="SMART" id="SM00245">
    <property type="entry name" value="TSPc"/>
    <property type="match status" value="1"/>
</dbReference>
<dbReference type="NCBIfam" id="TIGR00225">
    <property type="entry name" value="prc"/>
    <property type="match status" value="1"/>
</dbReference>
<dbReference type="HOGENOM" id="CLU_017295_3_0_6"/>
<dbReference type="KEGG" id="kko:Kkor_2301"/>
<dbReference type="AlphaFoldDB" id="C7R8E5"/>
<dbReference type="Pfam" id="PF22694">
    <property type="entry name" value="CtpB_N-like"/>
    <property type="match status" value="1"/>
</dbReference>
<dbReference type="SMART" id="SM00228">
    <property type="entry name" value="PDZ"/>
    <property type="match status" value="1"/>
</dbReference>
<dbReference type="EC" id="3.4.21.102" evidence="8"/>
<dbReference type="CDD" id="cd06782">
    <property type="entry name" value="cpPDZ_CPP-like"/>
    <property type="match status" value="1"/>
</dbReference>
<dbReference type="SUPFAM" id="SSF50156">
    <property type="entry name" value="PDZ domain-like"/>
    <property type="match status" value="1"/>
</dbReference>
<evidence type="ECO:0000313" key="8">
    <source>
        <dbReference type="EMBL" id="ACV27710.1"/>
    </source>
</evidence>
<keyword evidence="9" id="KW-1185">Reference proteome</keyword>
<dbReference type="PANTHER" id="PTHR32060">
    <property type="entry name" value="TAIL-SPECIFIC PROTEASE"/>
    <property type="match status" value="1"/>
</dbReference>
<dbReference type="Gene3D" id="3.90.226.10">
    <property type="entry name" value="2-enoyl-CoA Hydratase, Chain A, domain 1"/>
    <property type="match status" value="1"/>
</dbReference>
<dbReference type="GO" id="GO:0004252">
    <property type="term" value="F:serine-type endopeptidase activity"/>
    <property type="evidence" value="ECO:0007669"/>
    <property type="project" value="UniProtKB-EC"/>
</dbReference>
<protein>
    <submittedName>
        <fullName evidence="8">Carboxyl-terminal protease</fullName>
        <ecNumber evidence="8">3.4.21.102</ecNumber>
    </submittedName>
</protein>
<dbReference type="STRING" id="523791.Kkor_2301"/>
<keyword evidence="4 5" id="KW-0720">Serine protease</keyword>
<feature type="signal peptide" evidence="6">
    <location>
        <begin position="1"/>
        <end position="20"/>
    </location>
</feature>
<organism evidence="8 9">
    <name type="scientific">Kangiella koreensis (strain DSM 16069 / JCM 12317 / KCTC 12182 / SW-125)</name>
    <dbReference type="NCBI Taxonomy" id="523791"/>
    <lineage>
        <taxon>Bacteria</taxon>
        <taxon>Pseudomonadati</taxon>
        <taxon>Pseudomonadota</taxon>
        <taxon>Gammaproteobacteria</taxon>
        <taxon>Kangiellales</taxon>
        <taxon>Kangiellaceae</taxon>
        <taxon>Kangiella</taxon>
    </lineage>
</organism>
<dbReference type="GO" id="GO:0030288">
    <property type="term" value="C:outer membrane-bounded periplasmic space"/>
    <property type="evidence" value="ECO:0007669"/>
    <property type="project" value="TreeGrafter"/>
</dbReference>
<evidence type="ECO:0000256" key="5">
    <source>
        <dbReference type="RuleBase" id="RU004404"/>
    </source>
</evidence>
<dbReference type="eggNOG" id="COG0793">
    <property type="taxonomic scope" value="Bacteria"/>
</dbReference>
<comment type="similarity">
    <text evidence="1 5">Belongs to the peptidase S41A family.</text>
</comment>
<evidence type="ECO:0000256" key="3">
    <source>
        <dbReference type="ARBA" id="ARBA00022801"/>
    </source>
</evidence>
<dbReference type="CDD" id="cd07560">
    <property type="entry name" value="Peptidase_S41_CPP"/>
    <property type="match status" value="1"/>
</dbReference>
<dbReference type="FunFam" id="3.90.226.10:FF:000029">
    <property type="entry name" value="Peptidase, S41 family"/>
    <property type="match status" value="1"/>
</dbReference>
<dbReference type="InterPro" id="IPR004447">
    <property type="entry name" value="Peptidase_S41A"/>
</dbReference>
<dbReference type="PANTHER" id="PTHR32060:SF30">
    <property type="entry name" value="CARBOXY-TERMINAL PROCESSING PROTEASE CTPA"/>
    <property type="match status" value="1"/>
</dbReference>
<dbReference type="Proteomes" id="UP000001231">
    <property type="component" value="Chromosome"/>
</dbReference>
<dbReference type="InterPro" id="IPR036034">
    <property type="entry name" value="PDZ_sf"/>
</dbReference>
<keyword evidence="2 5" id="KW-0645">Protease</keyword>
<feature type="chain" id="PRO_5002981324" evidence="6">
    <location>
        <begin position="21"/>
        <end position="416"/>
    </location>
</feature>
<evidence type="ECO:0000313" key="9">
    <source>
        <dbReference type="Proteomes" id="UP000001231"/>
    </source>
</evidence>